<evidence type="ECO:0000313" key="13">
    <source>
        <dbReference type="Proteomes" id="UP000036987"/>
    </source>
</evidence>
<evidence type="ECO:0000256" key="3">
    <source>
        <dbReference type="ARBA" id="ARBA00022614"/>
    </source>
</evidence>
<dbReference type="Pfam" id="PF13855">
    <property type="entry name" value="LRR_8"/>
    <property type="match status" value="1"/>
</dbReference>
<keyword evidence="3" id="KW-0433">Leucine-rich repeat</keyword>
<keyword evidence="12" id="KW-0808">Transferase</keyword>
<evidence type="ECO:0000256" key="7">
    <source>
        <dbReference type="ARBA" id="ARBA00022989"/>
    </source>
</evidence>
<feature type="region of interest" description="Disordered" evidence="9">
    <location>
        <begin position="578"/>
        <end position="616"/>
    </location>
</feature>
<keyword evidence="4 10" id="KW-0812">Transmembrane</keyword>
<dbReference type="OMA" id="HECNSTR"/>
<comment type="caution">
    <text evidence="12">The sequence shown here is derived from an EMBL/GenBank/DDBJ whole genome shotgun (WGS) entry which is preliminary data.</text>
</comment>
<organism evidence="12 13">
    <name type="scientific">Zostera marina</name>
    <name type="common">Eelgrass</name>
    <dbReference type="NCBI Taxonomy" id="29655"/>
    <lineage>
        <taxon>Eukaryota</taxon>
        <taxon>Viridiplantae</taxon>
        <taxon>Streptophyta</taxon>
        <taxon>Embryophyta</taxon>
        <taxon>Tracheophyta</taxon>
        <taxon>Spermatophyta</taxon>
        <taxon>Magnoliopsida</taxon>
        <taxon>Liliopsida</taxon>
        <taxon>Zosteraceae</taxon>
        <taxon>Zostera</taxon>
    </lineage>
</organism>
<dbReference type="SUPFAM" id="SSF56112">
    <property type="entry name" value="Protein kinase-like (PK-like)"/>
    <property type="match status" value="1"/>
</dbReference>
<dbReference type="OrthoDB" id="4062651at2759"/>
<comment type="subcellular location">
    <subcellularLocation>
        <location evidence="1">Membrane</location>
        <topology evidence="1">Single-pass membrane protein</topology>
    </subcellularLocation>
</comment>
<dbReference type="Pfam" id="PF00069">
    <property type="entry name" value="Pkinase"/>
    <property type="match status" value="1"/>
</dbReference>
<evidence type="ECO:0000256" key="1">
    <source>
        <dbReference type="ARBA" id="ARBA00004167"/>
    </source>
</evidence>
<keyword evidence="12" id="KW-0675">Receptor</keyword>
<evidence type="ECO:0000256" key="4">
    <source>
        <dbReference type="ARBA" id="ARBA00022692"/>
    </source>
</evidence>
<evidence type="ECO:0000256" key="6">
    <source>
        <dbReference type="ARBA" id="ARBA00022737"/>
    </source>
</evidence>
<keyword evidence="6" id="KW-0677">Repeat</keyword>
<evidence type="ECO:0000256" key="9">
    <source>
        <dbReference type="SAM" id="MobiDB-lite"/>
    </source>
</evidence>
<dbReference type="EMBL" id="LFYR01000981">
    <property type="protein sequence ID" value="KMZ66046.1"/>
    <property type="molecule type" value="Genomic_DNA"/>
</dbReference>
<keyword evidence="13" id="KW-1185">Reference proteome</keyword>
<dbReference type="STRING" id="29655.A0A0K9PAN4"/>
<protein>
    <submittedName>
        <fullName evidence="12">Receptor protein kinase-like protein</fullName>
    </submittedName>
</protein>
<evidence type="ECO:0000313" key="12">
    <source>
        <dbReference type="EMBL" id="KMZ66046.1"/>
    </source>
</evidence>
<dbReference type="Pfam" id="PF00560">
    <property type="entry name" value="LRR_1"/>
    <property type="match status" value="3"/>
</dbReference>
<dbReference type="InterPro" id="IPR001611">
    <property type="entry name" value="Leu-rich_rpt"/>
</dbReference>
<feature type="transmembrane region" description="Helical" evidence="10">
    <location>
        <begin position="259"/>
        <end position="283"/>
    </location>
</feature>
<dbReference type="Proteomes" id="UP000036987">
    <property type="component" value="Unassembled WGS sequence"/>
</dbReference>
<dbReference type="PANTHER" id="PTHR48007:SF36">
    <property type="entry name" value="RECEPTOR PROTEIN KINASE-LIKE PROTEIN ZAR1"/>
    <property type="match status" value="1"/>
</dbReference>
<dbReference type="GO" id="GO:0004672">
    <property type="term" value="F:protein kinase activity"/>
    <property type="evidence" value="ECO:0007669"/>
    <property type="project" value="InterPro"/>
</dbReference>
<dbReference type="InterPro" id="IPR046959">
    <property type="entry name" value="PRK1-6/SRF4-like"/>
</dbReference>
<keyword evidence="2" id="KW-0597">Phosphoprotein</keyword>
<dbReference type="GO" id="GO:0005524">
    <property type="term" value="F:ATP binding"/>
    <property type="evidence" value="ECO:0007669"/>
    <property type="project" value="InterPro"/>
</dbReference>
<proteinExistence type="predicted"/>
<dbReference type="AlphaFoldDB" id="A0A0K9PAN4"/>
<evidence type="ECO:0000256" key="2">
    <source>
        <dbReference type="ARBA" id="ARBA00022553"/>
    </source>
</evidence>
<keyword evidence="8 10" id="KW-0472">Membrane</keyword>
<sequence>MDPCNWVGVTCANISGFTSPRVIAITVSSKNITGYLPSEIGALMYLRRLNLHGNFLSGRIPERLSNASSLHSINLYSNNFSGELPAGLCSLPSLQNLDVSRNSISGKLPPAFGSCNKLQRLVLSNNELTGEVPAEVWPEMENLVELDLSGNRLSGRIPAELGMMKLMTGTLNLSHNAFEGEIPVELGKLPAEVSIDLRGNHLSGEIPSVGALENRAPEFFLGNPGLCGDPLPIRCESSPTGNAIENLDKTRGKGLSTRWIVLISALDAVVVAVIGILLFCFFWKGGENRRTIHCRDKLNDCSGESENRSTICCCSFRTNPESTDTDTDETSLSITISHSNQIETDSNPNPKLEPLDENFPFELDELLRSPAYVLGDSRTVGIVYKVVLGCGTAMAVRKLGTGGTEIGGKNNKEFVAEVETVGNVKHPNVVRLKAYYCSREDKLLVTDFVPNGNLASALKGRKDLNWNARVGIAKGMAKGITYIHECNPRRFVHGNIKPTNILLDNNYNPQISDFGLLRLQCIVEGSSLSGGVKRSDDWTNNNYRAPEARILVTRPSQKWDIYSFGVILLEMLTGRSAEFPGSSPSSVKSTSSTSMKSTSFSSSSSPPGELISLGMH</sequence>
<evidence type="ECO:0000259" key="11">
    <source>
        <dbReference type="PROSITE" id="PS50011"/>
    </source>
</evidence>
<dbReference type="Gene3D" id="1.10.510.10">
    <property type="entry name" value="Transferase(Phosphotransferase) domain 1"/>
    <property type="match status" value="1"/>
</dbReference>
<accession>A0A0K9PAN4</accession>
<keyword evidence="7 10" id="KW-1133">Transmembrane helix</keyword>
<dbReference type="FunFam" id="3.80.10.10:FF:000722">
    <property type="entry name" value="Leucine-rich repeat receptor-like protein kinase"/>
    <property type="match status" value="1"/>
</dbReference>
<dbReference type="PROSITE" id="PS50011">
    <property type="entry name" value="PROTEIN_KINASE_DOM"/>
    <property type="match status" value="1"/>
</dbReference>
<dbReference type="PANTHER" id="PTHR48007">
    <property type="entry name" value="LEUCINE-RICH REPEAT RECEPTOR-LIKE PROTEIN KINASE PXC1"/>
    <property type="match status" value="1"/>
</dbReference>
<dbReference type="Gene3D" id="3.80.10.10">
    <property type="entry name" value="Ribonuclease Inhibitor"/>
    <property type="match status" value="2"/>
</dbReference>
<keyword evidence="12" id="KW-0418">Kinase</keyword>
<evidence type="ECO:0000256" key="8">
    <source>
        <dbReference type="ARBA" id="ARBA00023136"/>
    </source>
</evidence>
<dbReference type="InterPro" id="IPR000719">
    <property type="entry name" value="Prot_kinase_dom"/>
</dbReference>
<dbReference type="SUPFAM" id="SSF52058">
    <property type="entry name" value="L domain-like"/>
    <property type="match status" value="1"/>
</dbReference>
<feature type="compositionally biased region" description="Low complexity" evidence="9">
    <location>
        <begin position="582"/>
        <end position="607"/>
    </location>
</feature>
<reference evidence="13" key="1">
    <citation type="journal article" date="2016" name="Nature">
        <title>The genome of the seagrass Zostera marina reveals angiosperm adaptation to the sea.</title>
        <authorList>
            <person name="Olsen J.L."/>
            <person name="Rouze P."/>
            <person name="Verhelst B."/>
            <person name="Lin Y.-C."/>
            <person name="Bayer T."/>
            <person name="Collen J."/>
            <person name="Dattolo E."/>
            <person name="De Paoli E."/>
            <person name="Dittami S."/>
            <person name="Maumus F."/>
            <person name="Michel G."/>
            <person name="Kersting A."/>
            <person name="Lauritano C."/>
            <person name="Lohaus R."/>
            <person name="Toepel M."/>
            <person name="Tonon T."/>
            <person name="Vanneste K."/>
            <person name="Amirebrahimi M."/>
            <person name="Brakel J."/>
            <person name="Bostroem C."/>
            <person name="Chovatia M."/>
            <person name="Grimwood J."/>
            <person name="Jenkins J.W."/>
            <person name="Jueterbock A."/>
            <person name="Mraz A."/>
            <person name="Stam W.T."/>
            <person name="Tice H."/>
            <person name="Bornberg-Bauer E."/>
            <person name="Green P.J."/>
            <person name="Pearson G.A."/>
            <person name="Procaccini G."/>
            <person name="Duarte C.M."/>
            <person name="Schmutz J."/>
            <person name="Reusch T.B.H."/>
            <person name="Van de Peer Y."/>
        </authorList>
    </citation>
    <scope>NUCLEOTIDE SEQUENCE [LARGE SCALE GENOMIC DNA]</scope>
    <source>
        <strain evidence="13">cv. Finnish</strain>
    </source>
</reference>
<keyword evidence="5" id="KW-0732">Signal</keyword>
<dbReference type="InterPro" id="IPR032675">
    <property type="entry name" value="LRR_dom_sf"/>
</dbReference>
<name>A0A0K9PAN4_ZOSMR</name>
<gene>
    <name evidence="12" type="ORF">ZOSMA_2G00570</name>
</gene>
<dbReference type="FunFam" id="3.80.10.10:FF:000400">
    <property type="entry name" value="Nuclear pore complex protein NUP107"/>
    <property type="match status" value="1"/>
</dbReference>
<feature type="domain" description="Protein kinase" evidence="11">
    <location>
        <begin position="372"/>
        <end position="616"/>
    </location>
</feature>
<dbReference type="GO" id="GO:0016020">
    <property type="term" value="C:membrane"/>
    <property type="evidence" value="ECO:0007669"/>
    <property type="project" value="UniProtKB-SubCell"/>
</dbReference>
<dbReference type="InterPro" id="IPR011009">
    <property type="entry name" value="Kinase-like_dom_sf"/>
</dbReference>
<evidence type="ECO:0000256" key="10">
    <source>
        <dbReference type="SAM" id="Phobius"/>
    </source>
</evidence>
<evidence type="ECO:0000256" key="5">
    <source>
        <dbReference type="ARBA" id="ARBA00022729"/>
    </source>
</evidence>